<accession>A0A9P5U1K8</accession>
<dbReference type="AlphaFoldDB" id="A0A9P5U1K8"/>
<comment type="caution">
    <text evidence="1">The sequence shown here is derived from an EMBL/GenBank/DDBJ whole genome shotgun (WGS) entry which is preliminary data.</text>
</comment>
<proteinExistence type="predicted"/>
<sequence>MASAKSLQAFCELWLTVISFPTRLLPAIPKVRHLSQTLFNKTINEAHSHVHGVFIFSFVDVYSSAEDNSQPCLIPISLAVIIVVRCFGRTPESTHHNIIFGRFMLMC</sequence>
<protein>
    <submittedName>
        <fullName evidence="1">Uncharacterized protein</fullName>
    </submittedName>
</protein>
<gene>
    <name evidence="1" type="ORF">BDP27DRAFT_1336445</name>
</gene>
<evidence type="ECO:0000313" key="2">
    <source>
        <dbReference type="Proteomes" id="UP000772434"/>
    </source>
</evidence>
<reference evidence="1" key="1">
    <citation type="submission" date="2020-11" db="EMBL/GenBank/DDBJ databases">
        <authorList>
            <consortium name="DOE Joint Genome Institute"/>
            <person name="Ahrendt S."/>
            <person name="Riley R."/>
            <person name="Andreopoulos W."/>
            <person name="Labutti K."/>
            <person name="Pangilinan J."/>
            <person name="Ruiz-Duenas F.J."/>
            <person name="Barrasa J.M."/>
            <person name="Sanchez-Garcia M."/>
            <person name="Camarero S."/>
            <person name="Miyauchi S."/>
            <person name="Serrano A."/>
            <person name="Linde D."/>
            <person name="Babiker R."/>
            <person name="Drula E."/>
            <person name="Ayuso-Fernandez I."/>
            <person name="Pacheco R."/>
            <person name="Padilla G."/>
            <person name="Ferreira P."/>
            <person name="Barriuso J."/>
            <person name="Kellner H."/>
            <person name="Castanera R."/>
            <person name="Alfaro M."/>
            <person name="Ramirez L."/>
            <person name="Pisabarro A.G."/>
            <person name="Kuo A."/>
            <person name="Tritt A."/>
            <person name="Lipzen A."/>
            <person name="He G."/>
            <person name="Yan M."/>
            <person name="Ng V."/>
            <person name="Cullen D."/>
            <person name="Martin F."/>
            <person name="Rosso M.-N."/>
            <person name="Henrissat B."/>
            <person name="Hibbett D."/>
            <person name="Martinez A.T."/>
            <person name="Grigoriev I.V."/>
        </authorList>
    </citation>
    <scope>NUCLEOTIDE SEQUENCE</scope>
    <source>
        <strain evidence="1">AH 40177</strain>
    </source>
</reference>
<evidence type="ECO:0000313" key="1">
    <source>
        <dbReference type="EMBL" id="KAF9062567.1"/>
    </source>
</evidence>
<dbReference type="Proteomes" id="UP000772434">
    <property type="component" value="Unassembled WGS sequence"/>
</dbReference>
<name>A0A9P5U1K8_9AGAR</name>
<organism evidence="1 2">
    <name type="scientific">Rhodocollybia butyracea</name>
    <dbReference type="NCBI Taxonomy" id="206335"/>
    <lineage>
        <taxon>Eukaryota</taxon>
        <taxon>Fungi</taxon>
        <taxon>Dikarya</taxon>
        <taxon>Basidiomycota</taxon>
        <taxon>Agaricomycotina</taxon>
        <taxon>Agaricomycetes</taxon>
        <taxon>Agaricomycetidae</taxon>
        <taxon>Agaricales</taxon>
        <taxon>Marasmiineae</taxon>
        <taxon>Omphalotaceae</taxon>
        <taxon>Rhodocollybia</taxon>
    </lineage>
</organism>
<keyword evidence="2" id="KW-1185">Reference proteome</keyword>
<dbReference type="EMBL" id="JADNRY010000168">
    <property type="protein sequence ID" value="KAF9062567.1"/>
    <property type="molecule type" value="Genomic_DNA"/>
</dbReference>